<feature type="compositionally biased region" description="Polar residues" evidence="2">
    <location>
        <begin position="68"/>
        <end position="79"/>
    </location>
</feature>
<evidence type="ECO:0000313" key="7">
    <source>
        <dbReference type="Proteomes" id="UP000053424"/>
    </source>
</evidence>
<dbReference type="InterPro" id="IPR001849">
    <property type="entry name" value="PH_domain"/>
</dbReference>
<dbReference type="SMART" id="SM00233">
    <property type="entry name" value="PH"/>
    <property type="match status" value="1"/>
</dbReference>
<keyword evidence="1" id="KW-0344">Guanine-nucleotide releasing factor</keyword>
<dbReference type="SUPFAM" id="SSF48065">
    <property type="entry name" value="DBL homology domain (DH-domain)"/>
    <property type="match status" value="1"/>
</dbReference>
<feature type="region of interest" description="Disordered" evidence="2">
    <location>
        <begin position="1"/>
        <end position="130"/>
    </location>
</feature>
<evidence type="ECO:0000259" key="4">
    <source>
        <dbReference type="PROSITE" id="PS50010"/>
    </source>
</evidence>
<evidence type="ECO:0000256" key="1">
    <source>
        <dbReference type="ARBA" id="ARBA00022658"/>
    </source>
</evidence>
<dbReference type="InterPro" id="IPR001180">
    <property type="entry name" value="CNH_dom"/>
</dbReference>
<organism evidence="6 7">
    <name type="scientific">Hebeloma cylindrosporum</name>
    <dbReference type="NCBI Taxonomy" id="76867"/>
    <lineage>
        <taxon>Eukaryota</taxon>
        <taxon>Fungi</taxon>
        <taxon>Dikarya</taxon>
        <taxon>Basidiomycota</taxon>
        <taxon>Agaricomycotina</taxon>
        <taxon>Agaricomycetes</taxon>
        <taxon>Agaricomycetidae</taxon>
        <taxon>Agaricales</taxon>
        <taxon>Agaricineae</taxon>
        <taxon>Hymenogastraceae</taxon>
        <taxon>Hebeloma</taxon>
    </lineage>
</organism>
<name>A0A0C3C8C2_HEBCY</name>
<feature type="compositionally biased region" description="Polar residues" evidence="2">
    <location>
        <begin position="95"/>
        <end position="123"/>
    </location>
</feature>
<proteinExistence type="predicted"/>
<feature type="compositionally biased region" description="Polar residues" evidence="2">
    <location>
        <begin position="26"/>
        <end position="38"/>
    </location>
</feature>
<evidence type="ECO:0000259" key="5">
    <source>
        <dbReference type="PROSITE" id="PS50219"/>
    </source>
</evidence>
<keyword evidence="7" id="KW-1185">Reference proteome</keyword>
<dbReference type="Pfam" id="PF00621">
    <property type="entry name" value="RhoGEF"/>
    <property type="match status" value="1"/>
</dbReference>
<accession>A0A0C3C8C2</accession>
<feature type="domain" description="DH" evidence="4">
    <location>
        <begin position="210"/>
        <end position="405"/>
    </location>
</feature>
<dbReference type="SUPFAM" id="SSF50729">
    <property type="entry name" value="PH domain-like"/>
    <property type="match status" value="1"/>
</dbReference>
<sequence length="975" mass="109582">MYGNRRTSASAVPTLPPGAQQPAVAPTNSASPADNFQITPPIYQDGHHLQNPWSPNLLAQNFGRPRVQSMNSLRPSSPDFQRPRISFPEPDYHPSFQQQHVRPTHQYSRSDLGGSTSHLTAGTTPPWHPNPSVASFASSYVTDDHNYGSGSNEAYDDDARDLVRGLSDLSISSEEALRHFQAGELPEKDQEWHRLVPPEARDALGKKEVQRQSVIFEVIKSEREYVADLEAVEHVFIEGLRTAAPPIIREPRLSEYINEVFGNLRDIVSHHQRILAALFARQRDQHPLIQSVADIILDTTLKSDFRSAYETYIKHYPLAESLHRNQLKTNRAYEAFILSVSTDPRIRKRDLITFLSRPVTKLPRLNLLLEQILKLTDKEHDHPDIETLPIILGILKDCIKSTQPGIEAAESKVKFWALCESLVFQKGEIIDMDLYDDSRTLVYSGPTLRKARTETGFSERWTDLVAALLDNYFLLAREEKRPNGSVRRLLMSRPMPLSFLRLGSFDGPPESRREKADDGRLLESWRSQSVPVYPFTIYHASSRAARRYTLYVTSDAVRKKWYNAFVDAIGVHKVRQDANMWFNPQTITDGFFRTTRGASSPPIYKITGQIKCAVPFSYMSRRFLAVGCGPGIYVGPTNTENFRWVLNYKNPTSLATLTSLGDKVFNRFVIHSDSSLVSYSLDILSRLALGQSQTETLDASIERISGNDVNVAFCKHVHLGGRSLLIFSSKRRLGSSLNLQVLEAVDSSEIGLTPRRSVATGMRSFRPYGETGYIPKDAHDIVALAKMIGICTNDGIVTLDPTNLARSAIIVVPVLNASGNNESMAYLKARLEGLRPLGFVSVNPSEFLVIYDEVGCYIDKRGVPTRESRYIKWETKAVSYAARNGHILLVSPEFIEIRNITTGRLVQVIEGKDMRLIYSGPYTDKEHPILVAMRGGKDDPGSVSERVVEMIETEEISLVTPSAEQAPSIWDEWDM</sequence>
<dbReference type="PROSITE" id="PS50003">
    <property type="entry name" value="PH_DOMAIN"/>
    <property type="match status" value="1"/>
</dbReference>
<dbReference type="STRING" id="686832.A0A0C3C8C2"/>
<dbReference type="InterPro" id="IPR000219">
    <property type="entry name" value="DH_dom"/>
</dbReference>
<dbReference type="HOGENOM" id="CLU_005275_0_0_1"/>
<dbReference type="InterPro" id="IPR035899">
    <property type="entry name" value="DBL_dom_sf"/>
</dbReference>
<reference evidence="7" key="2">
    <citation type="submission" date="2015-01" db="EMBL/GenBank/DDBJ databases">
        <title>Evolutionary Origins and Diversification of the Mycorrhizal Mutualists.</title>
        <authorList>
            <consortium name="DOE Joint Genome Institute"/>
            <consortium name="Mycorrhizal Genomics Consortium"/>
            <person name="Kohler A."/>
            <person name="Kuo A."/>
            <person name="Nagy L.G."/>
            <person name="Floudas D."/>
            <person name="Copeland A."/>
            <person name="Barry K.W."/>
            <person name="Cichocki N."/>
            <person name="Veneault-Fourrey C."/>
            <person name="LaButti K."/>
            <person name="Lindquist E.A."/>
            <person name="Lipzen A."/>
            <person name="Lundell T."/>
            <person name="Morin E."/>
            <person name="Murat C."/>
            <person name="Riley R."/>
            <person name="Ohm R."/>
            <person name="Sun H."/>
            <person name="Tunlid A."/>
            <person name="Henrissat B."/>
            <person name="Grigoriev I.V."/>
            <person name="Hibbett D.S."/>
            <person name="Martin F."/>
        </authorList>
    </citation>
    <scope>NUCLEOTIDE SEQUENCE [LARGE SCALE GENOMIC DNA]</scope>
    <source>
        <strain evidence="7">h7</strain>
    </source>
</reference>
<dbReference type="Proteomes" id="UP000053424">
    <property type="component" value="Unassembled WGS sequence"/>
</dbReference>
<dbReference type="PROSITE" id="PS50010">
    <property type="entry name" value="DH_2"/>
    <property type="match status" value="1"/>
</dbReference>
<evidence type="ECO:0000313" key="6">
    <source>
        <dbReference type="EMBL" id="KIM39836.1"/>
    </source>
</evidence>
<dbReference type="AlphaFoldDB" id="A0A0C3C8C2"/>
<dbReference type="GO" id="GO:0005085">
    <property type="term" value="F:guanyl-nucleotide exchange factor activity"/>
    <property type="evidence" value="ECO:0007669"/>
    <property type="project" value="UniProtKB-KW"/>
</dbReference>
<dbReference type="InterPro" id="IPR052233">
    <property type="entry name" value="Rho-type_GEFs"/>
</dbReference>
<evidence type="ECO:0000256" key="2">
    <source>
        <dbReference type="SAM" id="MobiDB-lite"/>
    </source>
</evidence>
<reference evidence="6 7" key="1">
    <citation type="submission" date="2014-04" db="EMBL/GenBank/DDBJ databases">
        <authorList>
            <consortium name="DOE Joint Genome Institute"/>
            <person name="Kuo A."/>
            <person name="Gay G."/>
            <person name="Dore J."/>
            <person name="Kohler A."/>
            <person name="Nagy L.G."/>
            <person name="Floudas D."/>
            <person name="Copeland A."/>
            <person name="Barry K.W."/>
            <person name="Cichocki N."/>
            <person name="Veneault-Fourrey C."/>
            <person name="LaButti K."/>
            <person name="Lindquist E.A."/>
            <person name="Lipzen A."/>
            <person name="Lundell T."/>
            <person name="Morin E."/>
            <person name="Murat C."/>
            <person name="Sun H."/>
            <person name="Tunlid A."/>
            <person name="Henrissat B."/>
            <person name="Grigoriev I.V."/>
            <person name="Hibbett D.S."/>
            <person name="Martin F."/>
            <person name="Nordberg H.P."/>
            <person name="Cantor M.N."/>
            <person name="Hua S.X."/>
        </authorList>
    </citation>
    <scope>NUCLEOTIDE SEQUENCE [LARGE SCALE GENOMIC DNA]</scope>
    <source>
        <strain evidence="7">h7</strain>
    </source>
</reference>
<feature type="compositionally biased region" description="Polar residues" evidence="2">
    <location>
        <begin position="1"/>
        <end position="11"/>
    </location>
</feature>
<dbReference type="InterPro" id="IPR011993">
    <property type="entry name" value="PH-like_dom_sf"/>
</dbReference>
<dbReference type="PANTHER" id="PTHR46572:SF1">
    <property type="entry name" value="RHO1 GUANINE NUCLEOTIDE EXCHANGE FACTOR TUS1"/>
    <property type="match status" value="1"/>
</dbReference>
<protein>
    <recommendedName>
        <fullName evidence="8">DH domain-containing protein</fullName>
    </recommendedName>
</protein>
<dbReference type="InterPro" id="IPR001331">
    <property type="entry name" value="GDS_CDC24_CS"/>
</dbReference>
<evidence type="ECO:0000259" key="3">
    <source>
        <dbReference type="PROSITE" id="PS50003"/>
    </source>
</evidence>
<dbReference type="PANTHER" id="PTHR46572">
    <property type="entry name" value="RHO1 GDP-GTP EXCHANGE PROTEIN 1-RELATED"/>
    <property type="match status" value="1"/>
</dbReference>
<dbReference type="Pfam" id="PF00780">
    <property type="entry name" value="CNH"/>
    <property type="match status" value="1"/>
</dbReference>
<dbReference type="SMART" id="SM00325">
    <property type="entry name" value="RhoGEF"/>
    <property type="match status" value="1"/>
</dbReference>
<feature type="domain" description="PH" evidence="3">
    <location>
        <begin position="440"/>
        <end position="570"/>
    </location>
</feature>
<dbReference type="Gene3D" id="2.30.29.30">
    <property type="entry name" value="Pleckstrin-homology domain (PH domain)/Phosphotyrosine-binding domain (PTB)"/>
    <property type="match status" value="1"/>
</dbReference>
<dbReference type="OrthoDB" id="2272012at2759"/>
<feature type="domain" description="CNH" evidence="5">
    <location>
        <begin position="607"/>
        <end position="924"/>
    </location>
</feature>
<evidence type="ECO:0008006" key="8">
    <source>
        <dbReference type="Google" id="ProtNLM"/>
    </source>
</evidence>
<dbReference type="Gene3D" id="1.20.900.10">
    <property type="entry name" value="Dbl homology (DH) domain"/>
    <property type="match status" value="1"/>
</dbReference>
<dbReference type="PROSITE" id="PS00741">
    <property type="entry name" value="DH_1"/>
    <property type="match status" value="1"/>
</dbReference>
<dbReference type="GO" id="GO:0035556">
    <property type="term" value="P:intracellular signal transduction"/>
    <property type="evidence" value="ECO:0007669"/>
    <property type="project" value="InterPro"/>
</dbReference>
<gene>
    <name evidence="6" type="ORF">M413DRAFT_446755</name>
</gene>
<dbReference type="EMBL" id="KN831784">
    <property type="protein sequence ID" value="KIM39836.1"/>
    <property type="molecule type" value="Genomic_DNA"/>
</dbReference>
<dbReference type="PROSITE" id="PS50219">
    <property type="entry name" value="CNH"/>
    <property type="match status" value="1"/>
</dbReference>
<dbReference type="CDD" id="cd00160">
    <property type="entry name" value="RhoGEF"/>
    <property type="match status" value="1"/>
</dbReference>